<dbReference type="PANTHER" id="PTHR42714">
    <property type="entry name" value="TRNA MODIFICATION GTPASE GTPBP3"/>
    <property type="match status" value="1"/>
</dbReference>
<dbReference type="RefSeq" id="WP_151603656.1">
    <property type="nucleotide sequence ID" value="NZ_JAWLOF010000024.1"/>
</dbReference>
<dbReference type="PANTHER" id="PTHR42714:SF2">
    <property type="entry name" value="TRNA MODIFICATION GTPASE GTPBP3, MITOCHONDRIAL"/>
    <property type="match status" value="1"/>
</dbReference>
<dbReference type="Proteomes" id="UP001187066">
    <property type="component" value="Unassembled WGS sequence"/>
</dbReference>
<evidence type="ECO:0000313" key="2">
    <source>
        <dbReference type="EMBL" id="MDV7025318.1"/>
    </source>
</evidence>
<organism evidence="2 3">
    <name type="scientific">Atlantibacter subterraneus</name>
    <dbReference type="NCBI Taxonomy" id="255519"/>
    <lineage>
        <taxon>Bacteria</taxon>
        <taxon>Pseudomonadati</taxon>
        <taxon>Pseudomonadota</taxon>
        <taxon>Gammaproteobacteria</taxon>
        <taxon>Enterobacterales</taxon>
        <taxon>Enterobacteriaceae</taxon>
        <taxon>Atlantibacter</taxon>
    </lineage>
</organism>
<dbReference type="SUPFAM" id="SSF52540">
    <property type="entry name" value="P-loop containing nucleoside triphosphate hydrolases"/>
    <property type="match status" value="1"/>
</dbReference>
<evidence type="ECO:0000259" key="1">
    <source>
        <dbReference type="Pfam" id="PF01926"/>
    </source>
</evidence>
<evidence type="ECO:0000313" key="3">
    <source>
        <dbReference type="Proteomes" id="UP001187066"/>
    </source>
</evidence>
<dbReference type="Pfam" id="PF01926">
    <property type="entry name" value="MMR_HSR1"/>
    <property type="match status" value="1"/>
</dbReference>
<reference evidence="2 3" key="1">
    <citation type="submission" date="2023-10" db="EMBL/GenBank/DDBJ databases">
        <authorList>
            <person name="Dale J."/>
        </authorList>
    </citation>
    <scope>NUCLEOTIDE SEQUENCE [LARGE SCALE GENOMIC DNA]</scope>
    <source>
        <strain evidence="2 3">2023EL-00970</strain>
    </source>
</reference>
<dbReference type="InterPro" id="IPR027417">
    <property type="entry name" value="P-loop_NTPase"/>
</dbReference>
<comment type="caution">
    <text evidence="2">The sequence shown here is derived from an EMBL/GenBank/DDBJ whole genome shotgun (WGS) entry which is preliminary data.</text>
</comment>
<protein>
    <submittedName>
        <fullName evidence="2">GTPase</fullName>
    </submittedName>
</protein>
<gene>
    <name evidence="2" type="ORF">R4P48_21930</name>
</gene>
<accession>A0ABU4E852</accession>
<keyword evidence="3" id="KW-1185">Reference proteome</keyword>
<sequence length="296" mass="32553">MSQIHESQDPHDVLHTCLNLLPQQATERILSRLQKAINYEPVIGIMGKSGAGKSSLCNALFQQTVCLTSDLTACTREPQRLVLTVGGRCMTLVDLPGVGETPEYDEKYLALYQNLLAELDLIIWVLRADDRARATDIVTHRALLACGADPSRFLFVITQADRVPPLPEHLAQDSPSTEQRLSLAAVSALVSGQLPSSFPIMAVSAHTGYNLPFLVELMVHALPLQASSAVYRQLKLEHQSAESDYAVRQRFGEMAGAAFDSVIDPNSLPSRWGALLLRLREKLVQLATGLWDRLFG</sequence>
<name>A0ABU4E852_9ENTR</name>
<feature type="domain" description="G" evidence="1">
    <location>
        <begin position="43"/>
        <end position="133"/>
    </location>
</feature>
<dbReference type="EMBL" id="JAWLOF010000024">
    <property type="protein sequence ID" value="MDV7025318.1"/>
    <property type="molecule type" value="Genomic_DNA"/>
</dbReference>
<dbReference type="CDD" id="cd11383">
    <property type="entry name" value="YfjP"/>
    <property type="match status" value="1"/>
</dbReference>
<dbReference type="InterPro" id="IPR006073">
    <property type="entry name" value="GTP-bd"/>
</dbReference>
<dbReference type="Gene3D" id="3.40.50.300">
    <property type="entry name" value="P-loop containing nucleotide triphosphate hydrolases"/>
    <property type="match status" value="1"/>
</dbReference>
<proteinExistence type="predicted"/>